<dbReference type="Proteomes" id="UP001217089">
    <property type="component" value="Unassembled WGS sequence"/>
</dbReference>
<feature type="compositionally biased region" description="Basic and acidic residues" evidence="1">
    <location>
        <begin position="472"/>
        <end position="501"/>
    </location>
</feature>
<evidence type="ECO:0000259" key="2">
    <source>
        <dbReference type="Pfam" id="PF15236"/>
    </source>
</evidence>
<feature type="compositionally biased region" description="Basic and acidic residues" evidence="1">
    <location>
        <begin position="257"/>
        <end position="283"/>
    </location>
</feature>
<feature type="domain" description="CCDC66" evidence="2">
    <location>
        <begin position="520"/>
        <end position="621"/>
    </location>
</feature>
<dbReference type="InterPro" id="IPR039183">
    <property type="entry name" value="CCD66"/>
</dbReference>
<feature type="compositionally biased region" description="Basic and acidic residues" evidence="1">
    <location>
        <begin position="613"/>
        <end position="623"/>
    </location>
</feature>
<feature type="region of interest" description="Disordered" evidence="1">
    <location>
        <begin position="811"/>
        <end position="905"/>
    </location>
</feature>
<feature type="compositionally biased region" description="Basic and acidic residues" evidence="1">
    <location>
        <begin position="380"/>
        <end position="419"/>
    </location>
</feature>
<feature type="compositionally biased region" description="Basic and acidic residues" evidence="1">
    <location>
        <begin position="293"/>
        <end position="324"/>
    </location>
</feature>
<evidence type="ECO:0000313" key="3">
    <source>
        <dbReference type="EMBL" id="KAJ8301970.1"/>
    </source>
</evidence>
<feature type="compositionally biased region" description="Basic and acidic residues" evidence="1">
    <location>
        <begin position="746"/>
        <end position="761"/>
    </location>
</feature>
<evidence type="ECO:0000313" key="4">
    <source>
        <dbReference type="Proteomes" id="UP001217089"/>
    </source>
</evidence>
<comment type="caution">
    <text evidence="3">The sequence shown here is derived from an EMBL/GenBank/DDBJ whole genome shotgun (WGS) entry which is preliminary data.</text>
</comment>
<feature type="compositionally biased region" description="Basic and acidic residues" evidence="1">
    <location>
        <begin position="574"/>
        <end position="606"/>
    </location>
</feature>
<feature type="compositionally biased region" description="Basic and acidic residues" evidence="1">
    <location>
        <begin position="1015"/>
        <end position="1029"/>
    </location>
</feature>
<reference evidence="3 4" key="1">
    <citation type="submission" date="2022-12" db="EMBL/GenBank/DDBJ databases">
        <title>Chromosome-level genome of Tegillarca granosa.</title>
        <authorList>
            <person name="Kim J."/>
        </authorList>
    </citation>
    <scope>NUCLEOTIDE SEQUENCE [LARGE SCALE GENOMIC DNA]</scope>
    <source>
        <strain evidence="3">Teg-2019</strain>
        <tissue evidence="3">Adductor muscle</tissue>
    </source>
</reference>
<dbReference type="PANTHER" id="PTHR22736:SF2">
    <property type="entry name" value="COILED-COIL DOMAIN-CONTAINING PROTEIN 66"/>
    <property type="match status" value="1"/>
</dbReference>
<name>A0ABQ9E9X8_TEGGR</name>
<feature type="region of interest" description="Disordered" evidence="1">
    <location>
        <begin position="1015"/>
        <end position="1042"/>
    </location>
</feature>
<dbReference type="PANTHER" id="PTHR22736">
    <property type="entry name" value="COILED-COIL DOMAIN-CONTAINING PROTEIN 66"/>
    <property type="match status" value="1"/>
</dbReference>
<feature type="region of interest" description="Disordered" evidence="1">
    <location>
        <begin position="256"/>
        <end position="446"/>
    </location>
</feature>
<dbReference type="EMBL" id="JARBDR010000918">
    <property type="protein sequence ID" value="KAJ8301970.1"/>
    <property type="molecule type" value="Genomic_DNA"/>
</dbReference>
<dbReference type="Pfam" id="PF15236">
    <property type="entry name" value="CCDC66"/>
    <property type="match status" value="1"/>
</dbReference>
<feature type="compositionally biased region" description="Basic and acidic residues" evidence="1">
    <location>
        <begin position="89"/>
        <end position="131"/>
    </location>
</feature>
<feature type="region of interest" description="Disordered" evidence="1">
    <location>
        <begin position="472"/>
        <end position="535"/>
    </location>
</feature>
<keyword evidence="4" id="KW-1185">Reference proteome</keyword>
<feature type="region of interest" description="Disordered" evidence="1">
    <location>
        <begin position="87"/>
        <end position="229"/>
    </location>
</feature>
<feature type="compositionally biased region" description="Basic and acidic residues" evidence="1">
    <location>
        <begin position="140"/>
        <end position="188"/>
    </location>
</feature>
<evidence type="ECO:0000256" key="1">
    <source>
        <dbReference type="SAM" id="MobiDB-lite"/>
    </source>
</evidence>
<gene>
    <name evidence="3" type="ORF">KUTeg_020957</name>
</gene>
<feature type="region of interest" description="Disordered" evidence="1">
    <location>
        <begin position="746"/>
        <end position="785"/>
    </location>
</feature>
<feature type="compositionally biased region" description="Basic and acidic residues" evidence="1">
    <location>
        <begin position="196"/>
        <end position="227"/>
    </location>
</feature>
<feature type="compositionally biased region" description="Basic and acidic residues" evidence="1">
    <location>
        <begin position="774"/>
        <end position="785"/>
    </location>
</feature>
<organism evidence="3 4">
    <name type="scientific">Tegillarca granosa</name>
    <name type="common">Malaysian cockle</name>
    <name type="synonym">Anadara granosa</name>
    <dbReference type="NCBI Taxonomy" id="220873"/>
    <lineage>
        <taxon>Eukaryota</taxon>
        <taxon>Metazoa</taxon>
        <taxon>Spiralia</taxon>
        <taxon>Lophotrochozoa</taxon>
        <taxon>Mollusca</taxon>
        <taxon>Bivalvia</taxon>
        <taxon>Autobranchia</taxon>
        <taxon>Pteriomorphia</taxon>
        <taxon>Arcoida</taxon>
        <taxon>Arcoidea</taxon>
        <taxon>Arcidae</taxon>
        <taxon>Tegillarca</taxon>
    </lineage>
</organism>
<feature type="compositionally biased region" description="Polar residues" evidence="1">
    <location>
        <begin position="524"/>
        <end position="535"/>
    </location>
</feature>
<dbReference type="InterPro" id="IPR040467">
    <property type="entry name" value="CCDC66_dom"/>
</dbReference>
<sequence>MAKNLPTEKTLGIKGADPKSVTITQDQLNSILASMTKIAGGKEDNLRISIGTMKKEKKQRKSRMMIVIMMIDETILKIVLTGIDQGISRSRERSRDRKYSRERSRGHHRDRDSDDRDYHRSKSRERESSYDRHRHRYRSHSREDRHRDRYRSHSRDRDDRHRSRDQHRSRDRYRSESRDRDGSGDRDRPRRKRREKEKDREKDEKDEDTSKLTVENHDGDGEKKLTPRDVAGIPLALPWKHMTKAEQLRLLAARNKLQSDEEKAEEKELKEKKKESRRVDSSRRTSRKKNRSHEREPSEISGYGDRDSDNDDRYNRKEDKKKTDGLPPAVPKGHLTLAEKKKEQWARERAESKINEVAYTPWGKPGAGAPIRTDSGKVAADYKSRQDQLIRKSYERDENKEERPYKATTNEEVRSKRDPSPPTQNQQNNQWLSPQQDLPAAMRSSFLFGQVGDDDLFKKKKEEERRLWLEELDKQRQEKKLRQSNDKGLEEKETWADKFTLDYKPAGLPEQTQRAAPATDDTGRVSSAPTQVPGQENQSFIRGQNVILDPVTIKEMEEKRKRHLEHQQAVMEQVQEKQRQKQQERERKMREDMEEEMKLQRERDKLQQQLDSEQQKARNRELTPRIPPATHIEPTYIPGLNLDNNSPRILQTVMTNNDRDVQLSHYQPYTENRTLTPSQYRHPSKGHIIDPLSPRREFGTQTEFGVNQLELVTNREQTDVGILYKPGKKLKVLPRKTYHHREKISLRPPMDKKKTKKERDLWNYQNKEHRRPLKQSEKDPFYKQKKKISEIRKEKREQELLNLVEINKPLIPTERYTPTHSRDPSPGGHTPCRSERQGQNRRSKSHSPTDLSVEYGYEKYERTPRRNKSPSSHRSLSPPVPVLRAGENSNRQGSPPVPALRHRIDNNKNDFHGSAQNVADPVLMSDRITSERLGSDRRMVDRQIVKYTDIDPLEIPVGGGEFVPYTRTIEILDPANAGSPLPLSREATKIANARKEYLKGLKPGDLGRRVEPYEDKSRMYENPQSKKDPIFNPSLVKDHPTDRQSMILQQLSSLKENLIQRQRELETFSPTDLE</sequence>
<feature type="compositionally biased region" description="Basic and acidic residues" evidence="1">
    <location>
        <begin position="337"/>
        <end position="354"/>
    </location>
</feature>
<accession>A0ABQ9E9X8</accession>
<proteinExistence type="predicted"/>
<feature type="region of interest" description="Disordered" evidence="1">
    <location>
        <begin position="560"/>
        <end position="640"/>
    </location>
</feature>
<protein>
    <recommendedName>
        <fullName evidence="2">CCDC66 domain-containing protein</fullName>
    </recommendedName>
</protein>